<dbReference type="Gene3D" id="1.20.1420.20">
    <property type="entry name" value="M75 peptidase, HXXE motif"/>
    <property type="match status" value="1"/>
</dbReference>
<gene>
    <name evidence="4" type="ORF">SAMN02745857_00079</name>
</gene>
<protein>
    <submittedName>
        <fullName evidence="4">Predicted lipoprotein</fullName>
    </submittedName>
</protein>
<evidence type="ECO:0000259" key="3">
    <source>
        <dbReference type="Pfam" id="PF09375"/>
    </source>
</evidence>
<sequence>MDFLKTGFRLAQLAGALLAGHALAEEVRIQPPELAISLTDKVLLPATQTLEDAATRLTASMTALCVAPSKDKLAEAQASWRNASAAWRRIEAARVGPLGQGNLVALIDPWPLDVQALDQALPNTPTDPTSPRSVGEWMQNPTPAGGLPAIEYLLFSENNADKQLARLKDDNRCRYALWQAAGVARRATTLGYEWRGLRTGLNYDLSYYRPFLTDALGRSIAGLKELAGWKLAHQDIAPPKTRFPDWRAGQTKQSLLAGFDGIRSVLLGDDKGIGFDDYIASRGQDDLVQQLNSKLIEARLALVQLPDDLAEHAVQNRGERLYAQRKLNALADFLAGPFAQALGFPVDAKK</sequence>
<comment type="subcellular location">
    <subcellularLocation>
        <location evidence="1">Cell envelope</location>
    </subcellularLocation>
</comment>
<dbReference type="EMBL" id="FWXD01000001">
    <property type="protein sequence ID" value="SMC16031.1"/>
    <property type="molecule type" value="Genomic_DNA"/>
</dbReference>
<dbReference type="Pfam" id="PF09375">
    <property type="entry name" value="Peptidase_M75"/>
    <property type="match status" value="1"/>
</dbReference>
<dbReference type="InterPro" id="IPR034984">
    <property type="entry name" value="Imelysin-like_IPPA"/>
</dbReference>
<dbReference type="CDD" id="cd14659">
    <property type="entry name" value="Imelysin-like_IPPA"/>
    <property type="match status" value="1"/>
</dbReference>
<dbReference type="AlphaFoldDB" id="A0A1W1WY42"/>
<keyword evidence="4" id="KW-0449">Lipoprotein</keyword>
<evidence type="ECO:0000313" key="5">
    <source>
        <dbReference type="Proteomes" id="UP000192761"/>
    </source>
</evidence>
<proteinExistence type="predicted"/>
<dbReference type="RefSeq" id="WP_176216716.1">
    <property type="nucleotide sequence ID" value="NZ_FWXD01000001.1"/>
</dbReference>
<feature type="domain" description="Imelysin-like" evidence="3">
    <location>
        <begin position="47"/>
        <end position="331"/>
    </location>
</feature>
<dbReference type="Proteomes" id="UP000192761">
    <property type="component" value="Unassembled WGS sequence"/>
</dbReference>
<keyword evidence="5" id="KW-1185">Reference proteome</keyword>
<evidence type="ECO:0000256" key="1">
    <source>
        <dbReference type="ARBA" id="ARBA00004196"/>
    </source>
</evidence>
<dbReference type="InterPro" id="IPR018976">
    <property type="entry name" value="Imelysin-like"/>
</dbReference>
<dbReference type="STRING" id="1121001.SAMN02745857_00079"/>
<dbReference type="GO" id="GO:0030313">
    <property type="term" value="C:cell envelope"/>
    <property type="evidence" value="ECO:0007669"/>
    <property type="project" value="UniProtKB-SubCell"/>
</dbReference>
<dbReference type="InterPro" id="IPR038352">
    <property type="entry name" value="Imelysin_sf"/>
</dbReference>
<evidence type="ECO:0000313" key="4">
    <source>
        <dbReference type="EMBL" id="SMC16031.1"/>
    </source>
</evidence>
<evidence type="ECO:0000256" key="2">
    <source>
        <dbReference type="ARBA" id="ARBA00022729"/>
    </source>
</evidence>
<keyword evidence="2" id="KW-0732">Signal</keyword>
<accession>A0A1W1WY42</accession>
<organism evidence="4 5">
    <name type="scientific">Andreprevotia lacus DSM 23236</name>
    <dbReference type="NCBI Taxonomy" id="1121001"/>
    <lineage>
        <taxon>Bacteria</taxon>
        <taxon>Pseudomonadati</taxon>
        <taxon>Pseudomonadota</taxon>
        <taxon>Betaproteobacteria</taxon>
        <taxon>Neisseriales</taxon>
        <taxon>Chitinibacteraceae</taxon>
        <taxon>Andreprevotia</taxon>
    </lineage>
</organism>
<name>A0A1W1WY42_9NEIS</name>
<reference evidence="4 5" key="1">
    <citation type="submission" date="2017-04" db="EMBL/GenBank/DDBJ databases">
        <authorList>
            <person name="Afonso C.L."/>
            <person name="Miller P.J."/>
            <person name="Scott M.A."/>
            <person name="Spackman E."/>
            <person name="Goraichik I."/>
            <person name="Dimitrov K.M."/>
            <person name="Suarez D.L."/>
            <person name="Swayne D.E."/>
        </authorList>
    </citation>
    <scope>NUCLEOTIDE SEQUENCE [LARGE SCALE GENOMIC DNA]</scope>
    <source>
        <strain evidence="4 5">DSM 23236</strain>
    </source>
</reference>